<keyword evidence="3" id="KW-1185">Reference proteome</keyword>
<dbReference type="Pfam" id="PF14467">
    <property type="entry name" value="DUF4426"/>
    <property type="match status" value="1"/>
</dbReference>
<dbReference type="STRING" id="1385515.GCA_000423325_00810"/>
<dbReference type="Gene3D" id="2.60.40.3340">
    <property type="entry name" value="Domain of unknown function DUF4426"/>
    <property type="match status" value="1"/>
</dbReference>
<organism evidence="2 3">
    <name type="scientific">Lysobacter defluvii IMMIB APB-9 = DSM 18482</name>
    <dbReference type="NCBI Taxonomy" id="1385515"/>
    <lineage>
        <taxon>Bacteria</taxon>
        <taxon>Pseudomonadati</taxon>
        <taxon>Pseudomonadota</taxon>
        <taxon>Gammaproteobacteria</taxon>
        <taxon>Lysobacterales</taxon>
        <taxon>Lysobacteraceae</taxon>
        <taxon>Novilysobacter</taxon>
    </lineage>
</organism>
<evidence type="ECO:0000259" key="1">
    <source>
        <dbReference type="Pfam" id="PF14467"/>
    </source>
</evidence>
<dbReference type="AlphaFoldDB" id="A0A0A0M5J2"/>
<evidence type="ECO:0000313" key="3">
    <source>
        <dbReference type="Proteomes" id="UP000030003"/>
    </source>
</evidence>
<dbReference type="Proteomes" id="UP000030003">
    <property type="component" value="Unassembled WGS sequence"/>
</dbReference>
<comment type="caution">
    <text evidence="2">The sequence shown here is derived from an EMBL/GenBank/DDBJ whole genome shotgun (WGS) entry which is preliminary data.</text>
</comment>
<name>A0A0A0M5J2_9GAMM</name>
<proteinExistence type="predicted"/>
<dbReference type="EMBL" id="AVBH01000101">
    <property type="protein sequence ID" value="KGO98288.1"/>
    <property type="molecule type" value="Genomic_DNA"/>
</dbReference>
<sequence length="147" mass="15771">MWLACLLAGLLAACGAEPVAETGLKPHEASLQLRDATVRANLIPTGNLSEAMARQYGIERGEGTVLLLVSVRRPADGGQVSLPARVSATATDLHGTQQTIELRELEAGGFLDHAGTFQARPRDTLTFAVEVRREGEPPATLRFNHDF</sequence>
<evidence type="ECO:0000313" key="2">
    <source>
        <dbReference type="EMBL" id="KGO98288.1"/>
    </source>
</evidence>
<gene>
    <name evidence="2" type="ORF">N791_03610</name>
</gene>
<protein>
    <recommendedName>
        <fullName evidence="1">DUF4426 domain-containing protein</fullName>
    </recommendedName>
</protein>
<accession>A0A0A0M5J2</accession>
<dbReference type="eggNOG" id="ENOG502ZZG2">
    <property type="taxonomic scope" value="Bacteria"/>
</dbReference>
<reference evidence="2 3" key="1">
    <citation type="submission" date="2013-08" db="EMBL/GenBank/DDBJ databases">
        <title>Genomic analysis of Lysobacter defluvii.</title>
        <authorList>
            <person name="Wang Q."/>
            <person name="Wang G."/>
        </authorList>
    </citation>
    <scope>NUCLEOTIDE SEQUENCE [LARGE SCALE GENOMIC DNA]</scope>
    <source>
        <strain evidence="2 3">IMMIB APB-9</strain>
    </source>
</reference>
<feature type="domain" description="DUF4426" evidence="1">
    <location>
        <begin position="34"/>
        <end position="147"/>
    </location>
</feature>
<dbReference type="InterPro" id="IPR025218">
    <property type="entry name" value="DUF4426"/>
</dbReference>